<organism evidence="1">
    <name type="scientific">Arundo donax</name>
    <name type="common">Giant reed</name>
    <name type="synonym">Donax arundinaceus</name>
    <dbReference type="NCBI Taxonomy" id="35708"/>
    <lineage>
        <taxon>Eukaryota</taxon>
        <taxon>Viridiplantae</taxon>
        <taxon>Streptophyta</taxon>
        <taxon>Embryophyta</taxon>
        <taxon>Tracheophyta</taxon>
        <taxon>Spermatophyta</taxon>
        <taxon>Magnoliopsida</taxon>
        <taxon>Liliopsida</taxon>
        <taxon>Poales</taxon>
        <taxon>Poaceae</taxon>
        <taxon>PACMAD clade</taxon>
        <taxon>Arundinoideae</taxon>
        <taxon>Arundineae</taxon>
        <taxon>Arundo</taxon>
    </lineage>
</organism>
<proteinExistence type="predicted"/>
<accession>A0A0A9GYC6</accession>
<protein>
    <submittedName>
        <fullName evidence="1">Uncharacterized protein</fullName>
    </submittedName>
</protein>
<reference evidence="1" key="2">
    <citation type="journal article" date="2015" name="Data Brief">
        <title>Shoot transcriptome of the giant reed, Arundo donax.</title>
        <authorList>
            <person name="Barrero R.A."/>
            <person name="Guerrero F.D."/>
            <person name="Moolhuijzen P."/>
            <person name="Goolsby J.A."/>
            <person name="Tidwell J."/>
            <person name="Bellgard S.E."/>
            <person name="Bellgard M.I."/>
        </authorList>
    </citation>
    <scope>NUCLEOTIDE SEQUENCE</scope>
    <source>
        <tissue evidence="1">Shoot tissue taken approximately 20 cm above the soil surface</tissue>
    </source>
</reference>
<reference evidence="1" key="1">
    <citation type="submission" date="2014-09" db="EMBL/GenBank/DDBJ databases">
        <authorList>
            <person name="Magalhaes I.L.F."/>
            <person name="Oliveira U."/>
            <person name="Santos F.R."/>
            <person name="Vidigal T.H.D.A."/>
            <person name="Brescovit A.D."/>
            <person name="Santos A.J."/>
        </authorList>
    </citation>
    <scope>NUCLEOTIDE SEQUENCE</scope>
    <source>
        <tissue evidence="1">Shoot tissue taken approximately 20 cm above the soil surface</tissue>
    </source>
</reference>
<sequence length="8" mass="845">MFSSLSSS</sequence>
<name>A0A0A9GYC6_ARUDO</name>
<evidence type="ECO:0000313" key="1">
    <source>
        <dbReference type="EMBL" id="JAE29532.1"/>
    </source>
</evidence>
<dbReference type="EMBL" id="GBRH01168364">
    <property type="protein sequence ID" value="JAE29532.1"/>
    <property type="molecule type" value="Transcribed_RNA"/>
</dbReference>